<feature type="region of interest" description="Disordered" evidence="4">
    <location>
        <begin position="151"/>
        <end position="188"/>
    </location>
</feature>
<evidence type="ECO:0000256" key="3">
    <source>
        <dbReference type="ARBA" id="ARBA00023163"/>
    </source>
</evidence>
<name>A0ABT1L365_9ACTN</name>
<gene>
    <name evidence="6" type="ORF">NCI01_21850</name>
</gene>
<dbReference type="InterPro" id="IPR036388">
    <property type="entry name" value="WH-like_DNA-bd_sf"/>
</dbReference>
<dbReference type="InterPro" id="IPR000835">
    <property type="entry name" value="HTH_MarR-typ"/>
</dbReference>
<keyword evidence="1" id="KW-0805">Transcription regulation</keyword>
<dbReference type="InterPro" id="IPR011991">
    <property type="entry name" value="ArsR-like_HTH"/>
</dbReference>
<evidence type="ECO:0000256" key="4">
    <source>
        <dbReference type="SAM" id="MobiDB-lite"/>
    </source>
</evidence>
<evidence type="ECO:0000256" key="1">
    <source>
        <dbReference type="ARBA" id="ARBA00023015"/>
    </source>
</evidence>
<dbReference type="SUPFAM" id="SSF46785">
    <property type="entry name" value="Winged helix' DNA-binding domain"/>
    <property type="match status" value="1"/>
</dbReference>
<keyword evidence="2" id="KW-0238">DNA-binding</keyword>
<feature type="compositionally biased region" description="Basic residues" evidence="4">
    <location>
        <begin position="177"/>
        <end position="188"/>
    </location>
</feature>
<sequence>MSDTGETAIRPAAQADLRAAQALLDLSRVLMGITLRAVAAAPVALTVPQHRVLLMIATDGPRRVGALAEDLGVNQSNASRIVDRLVGQGLVRRTSDSDDRRASLVELTREGRRVLRAVHEHRLAALLDVVAGVPEGAHGLAPALEQLSAAAAEGGPPGVDERPRVDGAPSSAAGRPPRPRPPRGRRHR</sequence>
<reference evidence="6 7" key="1">
    <citation type="submission" date="2022-06" db="EMBL/GenBank/DDBJ databases">
        <authorList>
            <person name="So Y."/>
        </authorList>
    </citation>
    <scope>NUCLEOTIDE SEQUENCE [LARGE SCALE GENOMIC DNA]</scope>
    <source>
        <strain evidence="6 7">STR3</strain>
    </source>
</reference>
<dbReference type="PRINTS" id="PR00598">
    <property type="entry name" value="HTHMARR"/>
</dbReference>
<protein>
    <submittedName>
        <fullName evidence="6">MarR family transcriptional regulator</fullName>
    </submittedName>
</protein>
<keyword evidence="7" id="KW-1185">Reference proteome</keyword>
<keyword evidence="3" id="KW-0804">Transcription</keyword>
<proteinExistence type="predicted"/>
<dbReference type="Gene3D" id="1.10.10.10">
    <property type="entry name" value="Winged helix-like DNA-binding domain superfamily/Winged helix DNA-binding domain"/>
    <property type="match status" value="1"/>
</dbReference>
<dbReference type="InterPro" id="IPR039422">
    <property type="entry name" value="MarR/SlyA-like"/>
</dbReference>
<accession>A0ABT1L365</accession>
<dbReference type="SMART" id="SM00347">
    <property type="entry name" value="HTH_MARR"/>
    <property type="match status" value="1"/>
</dbReference>
<dbReference type="PROSITE" id="PS50995">
    <property type="entry name" value="HTH_MARR_2"/>
    <property type="match status" value="1"/>
</dbReference>
<dbReference type="CDD" id="cd00090">
    <property type="entry name" value="HTH_ARSR"/>
    <property type="match status" value="1"/>
</dbReference>
<evidence type="ECO:0000313" key="6">
    <source>
        <dbReference type="EMBL" id="MCP3424453.1"/>
    </source>
</evidence>
<feature type="domain" description="HTH marR-type" evidence="5">
    <location>
        <begin position="16"/>
        <end position="153"/>
    </location>
</feature>
<organism evidence="6 7">
    <name type="scientific">Nocardioides pinisoli</name>
    <dbReference type="NCBI Taxonomy" id="2950279"/>
    <lineage>
        <taxon>Bacteria</taxon>
        <taxon>Bacillati</taxon>
        <taxon>Actinomycetota</taxon>
        <taxon>Actinomycetes</taxon>
        <taxon>Propionibacteriales</taxon>
        <taxon>Nocardioidaceae</taxon>
        <taxon>Nocardioides</taxon>
    </lineage>
</organism>
<dbReference type="Proteomes" id="UP001204524">
    <property type="component" value="Unassembled WGS sequence"/>
</dbReference>
<dbReference type="InterPro" id="IPR023187">
    <property type="entry name" value="Tscrpt_reg_MarR-type_CS"/>
</dbReference>
<evidence type="ECO:0000256" key="2">
    <source>
        <dbReference type="ARBA" id="ARBA00023125"/>
    </source>
</evidence>
<dbReference type="PANTHER" id="PTHR33164:SF94">
    <property type="entry name" value="TRANSCRIPTIONAL REGULATORY PROTEIN-RELATED"/>
    <property type="match status" value="1"/>
</dbReference>
<dbReference type="Pfam" id="PF01047">
    <property type="entry name" value="MarR"/>
    <property type="match status" value="1"/>
</dbReference>
<comment type="caution">
    <text evidence="6">The sequence shown here is derived from an EMBL/GenBank/DDBJ whole genome shotgun (WGS) entry which is preliminary data.</text>
</comment>
<dbReference type="EMBL" id="JANARS010000016">
    <property type="protein sequence ID" value="MCP3424453.1"/>
    <property type="molecule type" value="Genomic_DNA"/>
</dbReference>
<dbReference type="InterPro" id="IPR036390">
    <property type="entry name" value="WH_DNA-bd_sf"/>
</dbReference>
<dbReference type="RefSeq" id="WP_254183609.1">
    <property type="nucleotide sequence ID" value="NZ_JANARS010000016.1"/>
</dbReference>
<evidence type="ECO:0000259" key="5">
    <source>
        <dbReference type="PROSITE" id="PS50995"/>
    </source>
</evidence>
<dbReference type="PANTHER" id="PTHR33164">
    <property type="entry name" value="TRANSCRIPTIONAL REGULATOR, MARR FAMILY"/>
    <property type="match status" value="1"/>
</dbReference>
<evidence type="ECO:0000313" key="7">
    <source>
        <dbReference type="Proteomes" id="UP001204524"/>
    </source>
</evidence>
<dbReference type="PROSITE" id="PS01117">
    <property type="entry name" value="HTH_MARR_1"/>
    <property type="match status" value="1"/>
</dbReference>